<dbReference type="Pfam" id="PF12550">
    <property type="entry name" value="GCR1_C"/>
    <property type="match status" value="1"/>
</dbReference>
<accession>Q2GMS0</accession>
<dbReference type="InterPro" id="IPR036259">
    <property type="entry name" value="MFS_trans_sf"/>
</dbReference>
<feature type="compositionally biased region" description="Low complexity" evidence="3">
    <location>
        <begin position="1113"/>
        <end position="1128"/>
    </location>
</feature>
<dbReference type="VEuPathDB" id="FungiDB:CHGG_10734"/>
<dbReference type="eggNOG" id="KOG2504">
    <property type="taxonomic scope" value="Eukaryota"/>
</dbReference>
<feature type="transmembrane region" description="Helical" evidence="4">
    <location>
        <begin position="208"/>
        <end position="229"/>
    </location>
</feature>
<proteinExistence type="inferred from homology"/>
<keyword evidence="8" id="KW-1185">Reference proteome</keyword>
<feature type="transmembrane region" description="Helical" evidence="4">
    <location>
        <begin position="89"/>
        <end position="108"/>
    </location>
</feature>
<dbReference type="RefSeq" id="XP_001226001.1">
    <property type="nucleotide sequence ID" value="XM_001226000.1"/>
</dbReference>
<evidence type="ECO:0000256" key="1">
    <source>
        <dbReference type="ARBA" id="ARBA00004141"/>
    </source>
</evidence>
<name>Q2GMS0_CHAGB</name>
<evidence type="ECO:0000256" key="3">
    <source>
        <dbReference type="SAM" id="MobiDB-lite"/>
    </source>
</evidence>
<evidence type="ECO:0000313" key="7">
    <source>
        <dbReference type="EMBL" id="EAQ82916.1"/>
    </source>
</evidence>
<dbReference type="Pfam" id="PF07690">
    <property type="entry name" value="MFS_1"/>
    <property type="match status" value="1"/>
</dbReference>
<feature type="transmembrane region" description="Helical" evidence="4">
    <location>
        <begin position="250"/>
        <end position="274"/>
    </location>
</feature>
<feature type="domain" description="Ndc10" evidence="6">
    <location>
        <begin position="699"/>
        <end position="1032"/>
    </location>
</feature>
<dbReference type="GeneID" id="4397225"/>
<feature type="transmembrane region" description="Helical" evidence="4">
    <location>
        <begin position="120"/>
        <end position="138"/>
    </location>
</feature>
<evidence type="ECO:0000259" key="5">
    <source>
        <dbReference type="Pfam" id="PF12550"/>
    </source>
</evidence>
<comment type="similarity">
    <text evidence="2">Belongs to the major facilitator superfamily. Monocarboxylate porter (TC 2.A.1.13) family.</text>
</comment>
<evidence type="ECO:0000313" key="8">
    <source>
        <dbReference type="Proteomes" id="UP000001056"/>
    </source>
</evidence>
<dbReference type="SUPFAM" id="SSF103473">
    <property type="entry name" value="MFS general substrate transporter"/>
    <property type="match status" value="1"/>
</dbReference>
<feature type="transmembrane region" description="Helical" evidence="4">
    <location>
        <begin position="342"/>
        <end position="368"/>
    </location>
</feature>
<dbReference type="GO" id="GO:0016020">
    <property type="term" value="C:membrane"/>
    <property type="evidence" value="ECO:0007669"/>
    <property type="project" value="UniProtKB-SubCell"/>
</dbReference>
<dbReference type="InterPro" id="IPR050327">
    <property type="entry name" value="Proton-linked_MCT"/>
</dbReference>
<dbReference type="Gene3D" id="1.10.443.20">
    <property type="entry name" value="Centromere DNA-binding protein complex CBF3 subunit, domain 2"/>
    <property type="match status" value="1"/>
</dbReference>
<dbReference type="OrthoDB" id="6499973at2759"/>
<organism evidence="7 8">
    <name type="scientific">Chaetomium globosum (strain ATCC 6205 / CBS 148.51 / DSM 1962 / NBRC 6347 / NRRL 1970)</name>
    <name type="common">Soil fungus</name>
    <dbReference type="NCBI Taxonomy" id="306901"/>
    <lineage>
        <taxon>Eukaryota</taxon>
        <taxon>Fungi</taxon>
        <taxon>Dikarya</taxon>
        <taxon>Ascomycota</taxon>
        <taxon>Pezizomycotina</taxon>
        <taxon>Sordariomycetes</taxon>
        <taxon>Sordariomycetidae</taxon>
        <taxon>Sordariales</taxon>
        <taxon>Chaetomiaceae</taxon>
        <taxon>Chaetomium</taxon>
    </lineage>
</organism>
<dbReference type="InterPro" id="IPR022210">
    <property type="entry name" value="TF_GCR1-like"/>
</dbReference>
<evidence type="ECO:0008006" key="9">
    <source>
        <dbReference type="Google" id="ProtNLM"/>
    </source>
</evidence>
<dbReference type="AlphaFoldDB" id="Q2GMS0"/>
<feature type="compositionally biased region" description="Basic and acidic residues" evidence="3">
    <location>
        <begin position="1"/>
        <end position="15"/>
    </location>
</feature>
<dbReference type="CDD" id="cd17352">
    <property type="entry name" value="MFS_MCT_SLC16"/>
    <property type="match status" value="1"/>
</dbReference>
<dbReference type="HOGENOM" id="CLU_264182_0_0_1"/>
<evidence type="ECO:0000256" key="4">
    <source>
        <dbReference type="SAM" id="Phobius"/>
    </source>
</evidence>
<dbReference type="Pfam" id="PF16787">
    <property type="entry name" value="NDC10_II"/>
    <property type="match status" value="1"/>
</dbReference>
<feature type="domain" description="Transcription activator GCR1-like" evidence="5">
    <location>
        <begin position="1169"/>
        <end position="1244"/>
    </location>
</feature>
<dbReference type="PANTHER" id="PTHR11360">
    <property type="entry name" value="MONOCARBOXYLATE TRANSPORTER"/>
    <property type="match status" value="1"/>
</dbReference>
<feature type="transmembrane region" description="Helical" evidence="4">
    <location>
        <begin position="144"/>
        <end position="164"/>
    </location>
</feature>
<dbReference type="InterPro" id="IPR011701">
    <property type="entry name" value="MFS"/>
</dbReference>
<gene>
    <name evidence="7" type="ORF">CHGG_10734</name>
</gene>
<feature type="transmembrane region" description="Helical" evidence="4">
    <location>
        <begin position="47"/>
        <end position="69"/>
    </location>
</feature>
<dbReference type="InterPro" id="IPR038279">
    <property type="entry name" value="Ndc10_dom2_sf"/>
</dbReference>
<evidence type="ECO:0000256" key="2">
    <source>
        <dbReference type="ARBA" id="ARBA00006727"/>
    </source>
</evidence>
<dbReference type="PANTHER" id="PTHR11360:SF315">
    <property type="entry name" value="TRANSPORTER MCH2-RELATED"/>
    <property type="match status" value="1"/>
</dbReference>
<keyword evidence="4" id="KW-1133">Transmembrane helix</keyword>
<dbReference type="Proteomes" id="UP000001056">
    <property type="component" value="Unassembled WGS sequence"/>
</dbReference>
<dbReference type="GO" id="GO:0003677">
    <property type="term" value="F:DNA binding"/>
    <property type="evidence" value="ECO:0007669"/>
    <property type="project" value="InterPro"/>
</dbReference>
<keyword evidence="4" id="KW-0472">Membrane</keyword>
<feature type="region of interest" description="Disordered" evidence="3">
    <location>
        <begin position="1"/>
        <end position="40"/>
    </location>
</feature>
<sequence>MRQCERSRSRGRADEPNPALEGQAEAVEQQEQQQLQPPTSPLPDGGYGWAVTACVAIVNGHSWGINAAYSVFLGHYLANDVFSGATPLGYAFVGSLSIGCTFLISPLATIAVRVFGTRPTMLLGAVLQSVSLVCASLTTRMWHLFLSQGALFGIGMGLLFVPSYGIISQWFAARRALANGIAIAGAGIGGLVYSLGSGAMIRNLGLEWTLRILSMVSFVVNVLCILLIRTRYGATGSRQLAFDPSLFKRVEYLLILAFGSFSMLGYFVLLFTLANYADEIGLDASQAAVIPALLMLGQALGRPVIGHFSDKMGCINMAALLTLLTGVFSLTIWVNAKTYGVLIFFALIGGTVAGVFWVTVAPVIAEVIGLENLPSGLTQLWLALVLPATFSEPIALEIVVKTGNYIGAQLFTGLFGRRGAYNVRLGLCWSGSSVYALFDIFDEAEAPECSYIGIAGRFEPVTVIRHSADARAPYVAPHPLEGPACCGALSGLAEVTTVACLVGVMDSDLTYTARLREVVERCLLESQQQAPENTRRAGFASIPEGWPATHVPGRPLPEDLVDEGKLLLFMADEVVSRAPRTGSRVAQERRKRRETEQAGGIAKRKKLQGHGKDEVAEWPEGCIVAHTVPADADDADSGDEESSFESSLKLQYNTVRSYVSAIQKLYDVQRTRGINPAPRPQSVALKAMQKSILRTTWARKRSEYADRGENTIKDSYTPSQIPVHTSAVWNESKQIACALRTQVDFLLGNHMLLRSSNRRPLELPDCFCLELPNEGVKDKDNITRAFVVVMNQGKTNQHGRLEYGACLRHRDPLACLVGALGFWLFYRWHVEKESFPSFSRREDWYDLKILRRSINEPKDVLTPQTANDWTRRFYEKSGIKTTKASHAPRVASSQNADIAGVHEGQIRRAGRWNNGDQMTGCYLTSLPLEFMRAVADFDPEWSGSYFIVRSTAKPPGRLLARVFPGLDYWKEQHDAPESSPFAATVQQDKAAGAFLELLAWLWEVVLQDAAFLKPLFPNHPIFRDPLFRDPEFEQYAARQVAQNALNQRRHEETVQALRKLERKLDLLVNTRYTVTISPEGKHLEQRVELPRGRRVHRRRRESSLSPCSPPPHASSLASTNAAASSSNTEHLLRAGNEKPVGQHIPTVSPSKAPGVAVVGPEDDESPPRFRFPQSVRTVMELWRLWRHGLPPMPSIQSLEERWGARWRARGDRQYFSIRRRILDEIVRRSQARDQPEEVSAREMDIERGKISLDKFSKALGAQRGQGTG</sequence>
<reference evidence="8" key="1">
    <citation type="journal article" date="2015" name="Genome Announc.">
        <title>Draft genome sequence of the cellulolytic fungus Chaetomium globosum.</title>
        <authorList>
            <person name="Cuomo C.A."/>
            <person name="Untereiner W.A."/>
            <person name="Ma L.-J."/>
            <person name="Grabherr M."/>
            <person name="Birren B.W."/>
        </authorList>
    </citation>
    <scope>NUCLEOTIDE SEQUENCE [LARGE SCALE GENOMIC DNA]</scope>
    <source>
        <strain evidence="8">ATCC 6205 / CBS 148.51 / DSM 1962 / NBRC 6347 / NRRL 1970</strain>
    </source>
</reference>
<dbReference type="GO" id="GO:0022857">
    <property type="term" value="F:transmembrane transporter activity"/>
    <property type="evidence" value="ECO:0007669"/>
    <property type="project" value="InterPro"/>
</dbReference>
<feature type="transmembrane region" description="Helical" evidence="4">
    <location>
        <begin position="317"/>
        <end position="336"/>
    </location>
</feature>
<dbReference type="Gene3D" id="1.20.1250.20">
    <property type="entry name" value="MFS general substrate transporter like domains"/>
    <property type="match status" value="2"/>
</dbReference>
<dbReference type="EMBL" id="CH408036">
    <property type="protein sequence ID" value="EAQ82916.1"/>
    <property type="molecule type" value="Genomic_DNA"/>
</dbReference>
<feature type="transmembrane region" description="Helical" evidence="4">
    <location>
        <begin position="176"/>
        <end position="196"/>
    </location>
</feature>
<dbReference type="InterPro" id="IPR031872">
    <property type="entry name" value="NDC10_II"/>
</dbReference>
<feature type="region of interest" description="Disordered" evidence="3">
    <location>
        <begin position="1089"/>
        <end position="1168"/>
    </location>
</feature>
<keyword evidence="4" id="KW-0812">Transmembrane</keyword>
<comment type="subcellular location">
    <subcellularLocation>
        <location evidence="1">Membrane</location>
        <topology evidence="1">Multi-pass membrane protein</topology>
    </subcellularLocation>
</comment>
<evidence type="ECO:0000259" key="6">
    <source>
        <dbReference type="Pfam" id="PF16787"/>
    </source>
</evidence>
<dbReference type="InParanoid" id="Q2GMS0"/>
<protein>
    <recommendedName>
        <fullName evidence="9">Transcription activator GCR1-like domain-containing protein</fullName>
    </recommendedName>
</protein>
<feature type="compositionally biased region" description="Low complexity" evidence="3">
    <location>
        <begin position="19"/>
        <end position="36"/>
    </location>
</feature>
<feature type="region of interest" description="Disordered" evidence="3">
    <location>
        <begin position="580"/>
        <end position="612"/>
    </location>
</feature>